<dbReference type="RefSeq" id="WP_129324740.1">
    <property type="nucleotide sequence ID" value="NZ_QJSL01000017.1"/>
</dbReference>
<proteinExistence type="predicted"/>
<evidence type="ECO:0000313" key="1">
    <source>
        <dbReference type="EMBL" id="RXW27740.1"/>
    </source>
</evidence>
<name>A0A4Q2E3H3_ENTCL</name>
<dbReference type="Pfam" id="PF14354">
    <property type="entry name" value="Lar_restr_allev"/>
    <property type="match status" value="1"/>
</dbReference>
<evidence type="ECO:0000313" key="2">
    <source>
        <dbReference type="Proteomes" id="UP000290875"/>
    </source>
</evidence>
<dbReference type="EMBL" id="QJSL01000017">
    <property type="protein sequence ID" value="RXW27740.1"/>
    <property type="molecule type" value="Genomic_DNA"/>
</dbReference>
<dbReference type="AlphaFoldDB" id="A0A4Q2E3H3"/>
<dbReference type="Proteomes" id="UP000290875">
    <property type="component" value="Unassembled WGS sequence"/>
</dbReference>
<gene>
    <name evidence="1" type="ORF">DM877_17840</name>
</gene>
<organism evidence="1 2">
    <name type="scientific">Enterobacter cloacae</name>
    <dbReference type="NCBI Taxonomy" id="550"/>
    <lineage>
        <taxon>Bacteria</taxon>
        <taxon>Pseudomonadati</taxon>
        <taxon>Pseudomonadota</taxon>
        <taxon>Gammaproteobacteria</taxon>
        <taxon>Enterobacterales</taxon>
        <taxon>Enterobacteriaceae</taxon>
        <taxon>Enterobacter</taxon>
        <taxon>Enterobacter cloacae complex</taxon>
    </lineage>
</organism>
<accession>A0A4Q2E3H3</accession>
<evidence type="ECO:0008006" key="3">
    <source>
        <dbReference type="Google" id="ProtNLM"/>
    </source>
</evidence>
<comment type="caution">
    <text evidence="1">The sequence shown here is derived from an EMBL/GenBank/DDBJ whole genome shotgun (WGS) entry which is preliminary data.</text>
</comment>
<reference evidence="1 2" key="1">
    <citation type="submission" date="2018-06" db="EMBL/GenBank/DDBJ databases">
        <title>Carbapenemase-producing Enterobacteriaceae present in wastewater treatment plant effluent and nearby surface waters in the US.</title>
        <authorList>
            <person name="Mathys D.A."/>
            <person name="Mollenkopf D.F."/>
            <person name="Feicht S.M."/>
            <person name="Adams R.J."/>
            <person name="Albers A.L."/>
            <person name="Grooters S.V."/>
            <person name="Stuever D.M."/>
            <person name="Daniels J.B."/>
            <person name="Wittum T.E."/>
        </authorList>
    </citation>
    <scope>NUCLEOTIDE SEQUENCE [LARGE SCALE GENOMIC DNA]</scope>
    <source>
        <strain evidence="1 2">GEO_4_Eff_A</strain>
    </source>
</reference>
<protein>
    <recommendedName>
        <fullName evidence="3">Lar family restriction alleviation protein</fullName>
    </recommendedName>
</protein>
<sequence length="68" mass="7624">MIYDLKLPHWASLLKCPFCGDEAELTADGDGVFAGCSSKSCLINPITETYRTKRDAIRAWNRRSKCAQ</sequence>